<organism evidence="2 3">
    <name type="scientific">Lupinus luteus</name>
    <name type="common">European yellow lupine</name>
    <dbReference type="NCBI Taxonomy" id="3873"/>
    <lineage>
        <taxon>Eukaryota</taxon>
        <taxon>Viridiplantae</taxon>
        <taxon>Streptophyta</taxon>
        <taxon>Embryophyta</taxon>
        <taxon>Tracheophyta</taxon>
        <taxon>Spermatophyta</taxon>
        <taxon>Magnoliopsida</taxon>
        <taxon>eudicotyledons</taxon>
        <taxon>Gunneridae</taxon>
        <taxon>Pentapetalae</taxon>
        <taxon>rosids</taxon>
        <taxon>fabids</taxon>
        <taxon>Fabales</taxon>
        <taxon>Fabaceae</taxon>
        <taxon>Papilionoideae</taxon>
        <taxon>50 kb inversion clade</taxon>
        <taxon>genistoids sensu lato</taxon>
        <taxon>core genistoids</taxon>
        <taxon>Genisteae</taxon>
        <taxon>Lupinus</taxon>
    </lineage>
</organism>
<feature type="transmembrane region" description="Helical" evidence="1">
    <location>
        <begin position="62"/>
        <end position="82"/>
    </location>
</feature>
<evidence type="ECO:0000313" key="2">
    <source>
        <dbReference type="EMBL" id="CAL0310646.1"/>
    </source>
</evidence>
<sequence length="123" mass="14327">MVFCEFHMKYIKYSVLIVMSLTLMIKLGKLPSFNTLTIDIYRTTDLSSKATHRVKERRDMSFLVEIGIALIGLWGMCVRPMLFQSVIEMVEELKCAIYRIIVRGRPSWLHQNYPPYSIYASGI</sequence>
<dbReference type="AlphaFoldDB" id="A0AAV1WPD7"/>
<name>A0AAV1WPD7_LUPLU</name>
<evidence type="ECO:0000256" key="1">
    <source>
        <dbReference type="SAM" id="Phobius"/>
    </source>
</evidence>
<keyword evidence="1" id="KW-0812">Transmembrane</keyword>
<keyword evidence="3" id="KW-1185">Reference proteome</keyword>
<comment type="caution">
    <text evidence="2">The sequence shown here is derived from an EMBL/GenBank/DDBJ whole genome shotgun (WGS) entry which is preliminary data.</text>
</comment>
<gene>
    <name evidence="2" type="ORF">LLUT_LOCUS11706</name>
</gene>
<keyword evidence="1" id="KW-0472">Membrane</keyword>
<protein>
    <submittedName>
        <fullName evidence="2">Uncharacterized protein</fullName>
    </submittedName>
</protein>
<keyword evidence="1" id="KW-1133">Transmembrane helix</keyword>
<dbReference type="EMBL" id="CAXHTB010000008">
    <property type="protein sequence ID" value="CAL0310646.1"/>
    <property type="molecule type" value="Genomic_DNA"/>
</dbReference>
<dbReference type="Proteomes" id="UP001497480">
    <property type="component" value="Unassembled WGS sequence"/>
</dbReference>
<proteinExistence type="predicted"/>
<evidence type="ECO:0000313" key="3">
    <source>
        <dbReference type="Proteomes" id="UP001497480"/>
    </source>
</evidence>
<reference evidence="2 3" key="1">
    <citation type="submission" date="2024-03" db="EMBL/GenBank/DDBJ databases">
        <authorList>
            <person name="Martinez-Hernandez J."/>
        </authorList>
    </citation>
    <scope>NUCLEOTIDE SEQUENCE [LARGE SCALE GENOMIC DNA]</scope>
</reference>
<accession>A0AAV1WPD7</accession>